<feature type="transmembrane region" description="Helical" evidence="7">
    <location>
        <begin position="354"/>
        <end position="375"/>
    </location>
</feature>
<gene>
    <name evidence="8" type="ORF">ACFQVC_16325</name>
</gene>
<dbReference type="RefSeq" id="WP_381831151.1">
    <property type="nucleotide sequence ID" value="NZ_JBHTCF010000006.1"/>
</dbReference>
<evidence type="ECO:0000256" key="1">
    <source>
        <dbReference type="ARBA" id="ARBA00004651"/>
    </source>
</evidence>
<comment type="similarity">
    <text evidence="2">Belongs to the polysaccharide synthase family.</text>
</comment>
<keyword evidence="4 7" id="KW-0812">Transmembrane</keyword>
<protein>
    <submittedName>
        <fullName evidence="8">Oligosaccharide flippase family protein</fullName>
    </submittedName>
</protein>
<accession>A0ABW2JJT7</accession>
<evidence type="ECO:0000256" key="4">
    <source>
        <dbReference type="ARBA" id="ARBA00022692"/>
    </source>
</evidence>
<keyword evidence="9" id="KW-1185">Reference proteome</keyword>
<dbReference type="Pfam" id="PF13440">
    <property type="entry name" value="Polysacc_synt_3"/>
    <property type="match status" value="1"/>
</dbReference>
<comment type="subcellular location">
    <subcellularLocation>
        <location evidence="1">Cell membrane</location>
        <topology evidence="1">Multi-pass membrane protein</topology>
    </subcellularLocation>
</comment>
<feature type="transmembrane region" description="Helical" evidence="7">
    <location>
        <begin position="12"/>
        <end position="35"/>
    </location>
</feature>
<dbReference type="Proteomes" id="UP001596523">
    <property type="component" value="Unassembled WGS sequence"/>
</dbReference>
<dbReference type="InterPro" id="IPR050833">
    <property type="entry name" value="Poly_Biosynth_Transport"/>
</dbReference>
<reference evidence="9" key="1">
    <citation type="journal article" date="2019" name="Int. J. Syst. Evol. Microbiol.">
        <title>The Global Catalogue of Microorganisms (GCM) 10K type strain sequencing project: providing services to taxonomists for standard genome sequencing and annotation.</title>
        <authorList>
            <consortium name="The Broad Institute Genomics Platform"/>
            <consortium name="The Broad Institute Genome Sequencing Center for Infectious Disease"/>
            <person name="Wu L."/>
            <person name="Ma J."/>
        </authorList>
    </citation>
    <scope>NUCLEOTIDE SEQUENCE [LARGE SCALE GENOMIC DNA]</scope>
    <source>
        <strain evidence="9">SYNS20</strain>
    </source>
</reference>
<feature type="transmembrane region" description="Helical" evidence="7">
    <location>
        <begin position="170"/>
        <end position="190"/>
    </location>
</feature>
<organism evidence="8 9">
    <name type="scientific">Streptomyces monticola</name>
    <dbReference type="NCBI Taxonomy" id="2666263"/>
    <lineage>
        <taxon>Bacteria</taxon>
        <taxon>Bacillati</taxon>
        <taxon>Actinomycetota</taxon>
        <taxon>Actinomycetes</taxon>
        <taxon>Kitasatosporales</taxon>
        <taxon>Streptomycetaceae</taxon>
        <taxon>Streptomyces</taxon>
    </lineage>
</organism>
<keyword evidence="6 7" id="KW-0472">Membrane</keyword>
<evidence type="ECO:0000313" key="9">
    <source>
        <dbReference type="Proteomes" id="UP001596523"/>
    </source>
</evidence>
<feature type="transmembrane region" description="Helical" evidence="7">
    <location>
        <begin position="114"/>
        <end position="133"/>
    </location>
</feature>
<feature type="transmembrane region" description="Helical" evidence="7">
    <location>
        <begin position="41"/>
        <end position="67"/>
    </location>
</feature>
<feature type="transmembrane region" description="Helical" evidence="7">
    <location>
        <begin position="321"/>
        <end position="342"/>
    </location>
</feature>
<evidence type="ECO:0000256" key="7">
    <source>
        <dbReference type="SAM" id="Phobius"/>
    </source>
</evidence>
<evidence type="ECO:0000256" key="6">
    <source>
        <dbReference type="ARBA" id="ARBA00023136"/>
    </source>
</evidence>
<evidence type="ECO:0000313" key="8">
    <source>
        <dbReference type="EMBL" id="MFC7305780.1"/>
    </source>
</evidence>
<evidence type="ECO:0000256" key="2">
    <source>
        <dbReference type="ARBA" id="ARBA00007430"/>
    </source>
</evidence>
<feature type="transmembrane region" description="Helical" evidence="7">
    <location>
        <begin position="145"/>
        <end position="164"/>
    </location>
</feature>
<evidence type="ECO:0000256" key="3">
    <source>
        <dbReference type="ARBA" id="ARBA00022475"/>
    </source>
</evidence>
<proteinExistence type="inferred from homology"/>
<name>A0ABW2JJT7_9ACTN</name>
<comment type="caution">
    <text evidence="8">The sequence shown here is derived from an EMBL/GenBank/DDBJ whole genome shotgun (WGS) entry which is preliminary data.</text>
</comment>
<dbReference type="EMBL" id="JBHTCF010000006">
    <property type="protein sequence ID" value="MFC7305780.1"/>
    <property type="molecule type" value="Genomic_DNA"/>
</dbReference>
<dbReference type="PANTHER" id="PTHR30250">
    <property type="entry name" value="PST FAMILY PREDICTED COLANIC ACID TRANSPORTER"/>
    <property type="match status" value="1"/>
</dbReference>
<evidence type="ECO:0000256" key="5">
    <source>
        <dbReference type="ARBA" id="ARBA00022989"/>
    </source>
</evidence>
<dbReference type="PANTHER" id="PTHR30250:SF10">
    <property type="entry name" value="LIPOPOLYSACCHARIDE BIOSYNTHESIS PROTEIN WZXC"/>
    <property type="match status" value="1"/>
</dbReference>
<feature type="transmembrane region" description="Helical" evidence="7">
    <location>
        <begin position="79"/>
        <end position="102"/>
    </location>
</feature>
<sequence>MSGGRVVLRGLGWSYAGSVAAVLVLLGYTACTARLVSPATFGQYALAATVITVFGHFSNAGLATCLLRADVLTRQLLRGAWLVAAQTGLVCCAAVQGVALLAAARWHGSEAVGLLRLLALQLLLGPAASVALAALRRIGRARAAALLETCGQITGCAAGLTLLGAGWSPWGLAATGPVSCLVLLTGALLARPRALPDGERVPPRELLGQSGFFAGLNLAQSLTNNAPLWCSGALFGPTATGHLSRASLCTGIPLTALATGLQRATAPVLAEARAAHSGRVPRQTVHDLMCAASAAAFLGFGAVAGAGPGGLGLLLGPGWDTAAALLPALAVGAACALLYSAGISLDEVRRDPRACVTAQSAVVAATLALLALAALTRSVTVLALATAAPALGHAVQLKRWLSQQVVAVRPLLRAHTAHATAGTALCAAGHLAAPAGALGSTAAVLAVAAACWPLRSRLPVVEVVVRRGLIPRRHTRTLTPAT</sequence>
<keyword evidence="5 7" id="KW-1133">Transmembrane helix</keyword>
<feature type="transmembrane region" description="Helical" evidence="7">
    <location>
        <begin position="288"/>
        <end position="315"/>
    </location>
</feature>
<keyword evidence="3" id="KW-1003">Cell membrane</keyword>